<keyword evidence="8" id="KW-0406">Ion transport</keyword>
<dbReference type="GO" id="GO:0005524">
    <property type="term" value="F:ATP binding"/>
    <property type="evidence" value="ECO:0007669"/>
    <property type="project" value="UniProtKB-KW"/>
</dbReference>
<dbReference type="RefSeq" id="WP_074633606.1">
    <property type="nucleotide sequence ID" value="NZ_FNKY01000001.1"/>
</dbReference>
<evidence type="ECO:0000256" key="5">
    <source>
        <dbReference type="ARBA" id="ARBA00022741"/>
    </source>
</evidence>
<dbReference type="InterPro" id="IPR017871">
    <property type="entry name" value="ABC_transporter-like_CS"/>
</dbReference>
<dbReference type="Proteomes" id="UP000183471">
    <property type="component" value="Unassembled WGS sequence"/>
</dbReference>
<dbReference type="CDD" id="cd03214">
    <property type="entry name" value="ABC_Iron-Siderophores_B12_Hemin"/>
    <property type="match status" value="1"/>
</dbReference>
<proteinExistence type="predicted"/>
<dbReference type="InterPro" id="IPR027417">
    <property type="entry name" value="P-loop_NTPase"/>
</dbReference>
<evidence type="ECO:0000256" key="4">
    <source>
        <dbReference type="ARBA" id="ARBA00022496"/>
    </source>
</evidence>
<dbReference type="PROSITE" id="PS50893">
    <property type="entry name" value="ABC_TRANSPORTER_2"/>
    <property type="match status" value="1"/>
</dbReference>
<evidence type="ECO:0000259" key="10">
    <source>
        <dbReference type="PROSITE" id="PS50893"/>
    </source>
</evidence>
<protein>
    <submittedName>
        <fullName evidence="11">Iron complex transport system ATP-binding protein</fullName>
    </submittedName>
</protein>
<reference evidence="11 12" key="1">
    <citation type="submission" date="2016-10" db="EMBL/GenBank/DDBJ databases">
        <authorList>
            <person name="Varghese N."/>
            <person name="Submissions S."/>
        </authorList>
    </citation>
    <scope>NUCLEOTIDE SEQUENCE [LARGE SCALE GENOMIC DNA]</scope>
    <source>
        <strain evidence="11 12">Nl1</strain>
    </source>
</reference>
<accession>A0ABY0TJD3</accession>
<keyword evidence="9" id="KW-0472">Membrane</keyword>
<dbReference type="InterPro" id="IPR003593">
    <property type="entry name" value="AAA+_ATPase"/>
</dbReference>
<comment type="subcellular location">
    <subcellularLocation>
        <location evidence="1">Cell membrane</location>
        <topology evidence="1">Peripheral membrane protein</topology>
    </subcellularLocation>
</comment>
<keyword evidence="5" id="KW-0547">Nucleotide-binding</keyword>
<gene>
    <name evidence="11" type="ORF">SAMN05216402_2816</name>
</gene>
<dbReference type="PROSITE" id="PS00211">
    <property type="entry name" value="ABC_TRANSPORTER_1"/>
    <property type="match status" value="1"/>
</dbReference>
<evidence type="ECO:0000256" key="7">
    <source>
        <dbReference type="ARBA" id="ARBA00023004"/>
    </source>
</evidence>
<evidence type="ECO:0000256" key="1">
    <source>
        <dbReference type="ARBA" id="ARBA00004202"/>
    </source>
</evidence>
<evidence type="ECO:0000313" key="11">
    <source>
        <dbReference type="EMBL" id="SDQ91763.1"/>
    </source>
</evidence>
<dbReference type="SMART" id="SM00382">
    <property type="entry name" value="AAA"/>
    <property type="match status" value="1"/>
</dbReference>
<dbReference type="SUPFAM" id="SSF52540">
    <property type="entry name" value="P-loop containing nucleoside triphosphate hydrolases"/>
    <property type="match status" value="1"/>
</dbReference>
<dbReference type="InterPro" id="IPR051535">
    <property type="entry name" value="Siderophore_ABC-ATPase"/>
</dbReference>
<dbReference type="PANTHER" id="PTHR42771:SF2">
    <property type="entry name" value="IRON(3+)-HYDROXAMATE IMPORT ATP-BINDING PROTEIN FHUC"/>
    <property type="match status" value="1"/>
</dbReference>
<dbReference type="InterPro" id="IPR003439">
    <property type="entry name" value="ABC_transporter-like_ATP-bd"/>
</dbReference>
<evidence type="ECO:0000256" key="9">
    <source>
        <dbReference type="ARBA" id="ARBA00023136"/>
    </source>
</evidence>
<dbReference type="Pfam" id="PF00005">
    <property type="entry name" value="ABC_tran"/>
    <property type="match status" value="1"/>
</dbReference>
<feature type="domain" description="ABC transporter" evidence="10">
    <location>
        <begin position="3"/>
        <end position="241"/>
    </location>
</feature>
<keyword evidence="7" id="KW-0408">Iron</keyword>
<dbReference type="PANTHER" id="PTHR42771">
    <property type="entry name" value="IRON(3+)-HYDROXAMATE IMPORT ATP-BINDING PROTEIN FHUC"/>
    <property type="match status" value="1"/>
</dbReference>
<keyword evidence="4" id="KW-0410">Iron transport</keyword>
<sequence length="261" mass="29417">MILQTRNLTLQYPGKLLCCNLSLTIKPGECWAILGQNGCGKTTLIHALGGLRRVDSGNESSVMIAGKPPQTWSRRELARNLGIMLQEEPGEFWGNVYEYVLLGRYPHIKNMFGWDAIDQDMTLKAIERMELTSLAHRPLVTLSGGERQRARIALLLAQTPVYYLLDEPLQHLDLRHQLLAMTLFNELARQGSALVMVLHDISWASRFCDHVLMLFDNGHVISGSTEETLNQSNLEALYQCNIKEVVVNHGRHFVPETMPGV</sequence>
<comment type="caution">
    <text evidence="11">The sequence shown here is derived from an EMBL/GenBank/DDBJ whole genome shotgun (WGS) entry which is preliminary data.</text>
</comment>
<evidence type="ECO:0000313" key="12">
    <source>
        <dbReference type="Proteomes" id="UP000183471"/>
    </source>
</evidence>
<keyword evidence="3" id="KW-1003">Cell membrane</keyword>
<dbReference type="Gene3D" id="3.40.50.300">
    <property type="entry name" value="P-loop containing nucleotide triphosphate hydrolases"/>
    <property type="match status" value="1"/>
</dbReference>
<evidence type="ECO:0000256" key="6">
    <source>
        <dbReference type="ARBA" id="ARBA00022840"/>
    </source>
</evidence>
<evidence type="ECO:0000256" key="2">
    <source>
        <dbReference type="ARBA" id="ARBA00022448"/>
    </source>
</evidence>
<evidence type="ECO:0000256" key="8">
    <source>
        <dbReference type="ARBA" id="ARBA00023065"/>
    </source>
</evidence>
<name>A0ABY0TJD3_9PROT</name>
<keyword evidence="6 11" id="KW-0067">ATP-binding</keyword>
<organism evidence="11 12">
    <name type="scientific">Nitrosospira multiformis</name>
    <dbReference type="NCBI Taxonomy" id="1231"/>
    <lineage>
        <taxon>Bacteria</taxon>
        <taxon>Pseudomonadati</taxon>
        <taxon>Pseudomonadota</taxon>
        <taxon>Betaproteobacteria</taxon>
        <taxon>Nitrosomonadales</taxon>
        <taxon>Nitrosomonadaceae</taxon>
        <taxon>Nitrosospira</taxon>
    </lineage>
</organism>
<dbReference type="EMBL" id="FNKY01000001">
    <property type="protein sequence ID" value="SDQ91763.1"/>
    <property type="molecule type" value="Genomic_DNA"/>
</dbReference>
<keyword evidence="2" id="KW-0813">Transport</keyword>
<evidence type="ECO:0000256" key="3">
    <source>
        <dbReference type="ARBA" id="ARBA00022475"/>
    </source>
</evidence>
<keyword evidence="12" id="KW-1185">Reference proteome</keyword>